<accession>A0A4Y2L818</accession>
<feature type="region of interest" description="Disordered" evidence="1">
    <location>
        <begin position="54"/>
        <end position="77"/>
    </location>
</feature>
<sequence length="77" mass="9178">MTPRVFPFVPQTSCFTWLIRSAHCFPCRIEVFTCFPAYEKEMECLRKLLAEVETDEDSDFDKEDNGHEYDLEETFRS</sequence>
<name>A0A4Y2L818_ARAVE</name>
<dbReference type="AlphaFoldDB" id="A0A4Y2L818"/>
<dbReference type="Proteomes" id="UP000499080">
    <property type="component" value="Unassembled WGS sequence"/>
</dbReference>
<feature type="compositionally biased region" description="Basic and acidic residues" evidence="1">
    <location>
        <begin position="63"/>
        <end position="77"/>
    </location>
</feature>
<evidence type="ECO:0000256" key="1">
    <source>
        <dbReference type="SAM" id="MobiDB-lite"/>
    </source>
</evidence>
<protein>
    <submittedName>
        <fullName evidence="2">Uncharacterized protein</fullName>
    </submittedName>
</protein>
<gene>
    <name evidence="2" type="ORF">AVEN_159694_1</name>
</gene>
<comment type="caution">
    <text evidence="2">The sequence shown here is derived from an EMBL/GenBank/DDBJ whole genome shotgun (WGS) entry which is preliminary data.</text>
</comment>
<organism evidence="2 3">
    <name type="scientific">Araneus ventricosus</name>
    <name type="common">Orbweaver spider</name>
    <name type="synonym">Epeira ventricosa</name>
    <dbReference type="NCBI Taxonomy" id="182803"/>
    <lineage>
        <taxon>Eukaryota</taxon>
        <taxon>Metazoa</taxon>
        <taxon>Ecdysozoa</taxon>
        <taxon>Arthropoda</taxon>
        <taxon>Chelicerata</taxon>
        <taxon>Arachnida</taxon>
        <taxon>Araneae</taxon>
        <taxon>Araneomorphae</taxon>
        <taxon>Entelegynae</taxon>
        <taxon>Araneoidea</taxon>
        <taxon>Araneidae</taxon>
        <taxon>Araneus</taxon>
    </lineage>
</organism>
<evidence type="ECO:0000313" key="3">
    <source>
        <dbReference type="Proteomes" id="UP000499080"/>
    </source>
</evidence>
<evidence type="ECO:0000313" key="2">
    <source>
        <dbReference type="EMBL" id="GBN09973.1"/>
    </source>
</evidence>
<proteinExistence type="predicted"/>
<dbReference type="EMBL" id="BGPR01005413">
    <property type="protein sequence ID" value="GBN09973.1"/>
    <property type="molecule type" value="Genomic_DNA"/>
</dbReference>
<keyword evidence="3" id="KW-1185">Reference proteome</keyword>
<reference evidence="2 3" key="1">
    <citation type="journal article" date="2019" name="Sci. Rep.">
        <title>Orb-weaving spider Araneus ventricosus genome elucidates the spidroin gene catalogue.</title>
        <authorList>
            <person name="Kono N."/>
            <person name="Nakamura H."/>
            <person name="Ohtoshi R."/>
            <person name="Moran D.A.P."/>
            <person name="Shinohara A."/>
            <person name="Yoshida Y."/>
            <person name="Fujiwara M."/>
            <person name="Mori M."/>
            <person name="Tomita M."/>
            <person name="Arakawa K."/>
        </authorList>
    </citation>
    <scope>NUCLEOTIDE SEQUENCE [LARGE SCALE GENOMIC DNA]</scope>
</reference>
<dbReference type="OrthoDB" id="6466835at2759"/>